<reference evidence="1 2" key="1">
    <citation type="submission" date="2018-08" db="EMBL/GenBank/DDBJ databases">
        <title>Genomic Encyclopedia of Archaeal and Bacterial Type Strains, Phase II (KMG-II): from individual species to whole genera.</title>
        <authorList>
            <person name="Goeker M."/>
        </authorList>
    </citation>
    <scope>NUCLEOTIDE SEQUENCE [LARGE SCALE GENOMIC DNA]</scope>
    <source>
        <strain evidence="1 2">DSM 100880</strain>
    </source>
</reference>
<comment type="caution">
    <text evidence="1">The sequence shown here is derived from an EMBL/GenBank/DDBJ whole genome shotgun (WGS) entry which is preliminary data.</text>
</comment>
<evidence type="ECO:0000313" key="2">
    <source>
        <dbReference type="Proteomes" id="UP000257136"/>
    </source>
</evidence>
<evidence type="ECO:0000313" key="1">
    <source>
        <dbReference type="EMBL" id="REG99442.1"/>
    </source>
</evidence>
<keyword evidence="2" id="KW-1185">Reference proteome</keyword>
<gene>
    <name evidence="1" type="ORF">C8P67_10460</name>
</gene>
<dbReference type="EMBL" id="QUNI01000004">
    <property type="protein sequence ID" value="REG99442.1"/>
    <property type="molecule type" value="Genomic_DNA"/>
</dbReference>
<proteinExistence type="predicted"/>
<dbReference type="Proteomes" id="UP000257136">
    <property type="component" value="Unassembled WGS sequence"/>
</dbReference>
<sequence length="83" mass="9794">MLESKDIYFFKVNIKDNYDEFWLREDLKEVSSGIYCEFLEGTKIMIIAADKVYKGEITIVLNQLDCNRSVEMNSNFIFLQIPI</sequence>
<name>A0A3E0EMG2_9FLAO</name>
<protein>
    <submittedName>
        <fullName evidence="1">Uncharacterized protein</fullName>
    </submittedName>
</protein>
<dbReference type="AlphaFoldDB" id="A0A3E0EMG2"/>
<accession>A0A3E0EMG2</accession>
<organism evidence="1 2">
    <name type="scientific">Flavobacterium aquicola</name>
    <dbReference type="NCBI Taxonomy" id="1682742"/>
    <lineage>
        <taxon>Bacteria</taxon>
        <taxon>Pseudomonadati</taxon>
        <taxon>Bacteroidota</taxon>
        <taxon>Flavobacteriia</taxon>
        <taxon>Flavobacteriales</taxon>
        <taxon>Flavobacteriaceae</taxon>
        <taxon>Flavobacterium</taxon>
    </lineage>
</organism>